<evidence type="ECO:0000256" key="2">
    <source>
        <dbReference type="ARBA" id="ARBA00022723"/>
    </source>
</evidence>
<dbReference type="InterPro" id="IPR029065">
    <property type="entry name" value="Enolase_C-like"/>
</dbReference>
<dbReference type="GO" id="GO:0016052">
    <property type="term" value="P:carbohydrate catabolic process"/>
    <property type="evidence" value="ECO:0007669"/>
    <property type="project" value="TreeGrafter"/>
</dbReference>
<evidence type="ECO:0000256" key="3">
    <source>
        <dbReference type="ARBA" id="ARBA00022842"/>
    </source>
</evidence>
<keyword evidence="3" id="KW-0460">Magnesium</keyword>
<dbReference type="GO" id="GO:0016836">
    <property type="term" value="F:hydro-lyase activity"/>
    <property type="evidence" value="ECO:0007669"/>
    <property type="project" value="TreeGrafter"/>
</dbReference>
<dbReference type="EMBL" id="UINC01014530">
    <property type="protein sequence ID" value="SVA61917.1"/>
    <property type="molecule type" value="Genomic_DNA"/>
</dbReference>
<dbReference type="Pfam" id="PF13378">
    <property type="entry name" value="MR_MLE_C"/>
    <property type="match status" value="1"/>
</dbReference>
<feature type="domain" description="Enolase C-terminal" evidence="4">
    <location>
        <begin position="2"/>
        <end position="142"/>
    </location>
</feature>
<comment type="cofactor">
    <cofactor evidence="1">
        <name>Mg(2+)</name>
        <dbReference type="ChEBI" id="CHEBI:18420"/>
    </cofactor>
</comment>
<organism evidence="5">
    <name type="scientific">marine metagenome</name>
    <dbReference type="NCBI Taxonomy" id="408172"/>
    <lineage>
        <taxon>unclassified sequences</taxon>
        <taxon>metagenomes</taxon>
        <taxon>ecological metagenomes</taxon>
    </lineage>
</organism>
<dbReference type="AlphaFoldDB" id="A0A381XCL1"/>
<protein>
    <recommendedName>
        <fullName evidence="4">Enolase C-terminal domain-containing protein</fullName>
    </recommendedName>
</protein>
<dbReference type="GO" id="GO:0000287">
    <property type="term" value="F:magnesium ion binding"/>
    <property type="evidence" value="ECO:0007669"/>
    <property type="project" value="TreeGrafter"/>
</dbReference>
<proteinExistence type="predicted"/>
<name>A0A381XCL1_9ZZZZ</name>
<dbReference type="PANTHER" id="PTHR13794:SF58">
    <property type="entry name" value="MITOCHONDRIAL ENOLASE SUPERFAMILY MEMBER 1"/>
    <property type="match status" value="1"/>
</dbReference>
<dbReference type="InterPro" id="IPR036849">
    <property type="entry name" value="Enolase-like_C_sf"/>
</dbReference>
<sequence>MRWFEEPMPIHRYKEHGTLKAASNVKIATGENGYHLSHFETLMDNHGADILNVDVTICPGYDVAKDVTDLALERGVSVAPHGCQELQLPLAAAIPHGEFLEYYPVAVDPLRADMFLPRMVPDDDGYVTVPDRPGIGFELNMEVLNKYRVG</sequence>
<keyword evidence="2" id="KW-0479">Metal-binding</keyword>
<gene>
    <name evidence="5" type="ORF">METZ01_LOCUS114771</name>
</gene>
<reference evidence="5" key="1">
    <citation type="submission" date="2018-05" db="EMBL/GenBank/DDBJ databases">
        <authorList>
            <person name="Lanie J.A."/>
            <person name="Ng W.-L."/>
            <person name="Kazmierczak K.M."/>
            <person name="Andrzejewski T.M."/>
            <person name="Davidsen T.M."/>
            <person name="Wayne K.J."/>
            <person name="Tettelin H."/>
            <person name="Glass J.I."/>
            <person name="Rusch D."/>
            <person name="Podicherti R."/>
            <person name="Tsui H.-C.T."/>
            <person name="Winkler M.E."/>
        </authorList>
    </citation>
    <scope>NUCLEOTIDE SEQUENCE</scope>
</reference>
<evidence type="ECO:0000256" key="1">
    <source>
        <dbReference type="ARBA" id="ARBA00001946"/>
    </source>
</evidence>
<dbReference type="SUPFAM" id="SSF51604">
    <property type="entry name" value="Enolase C-terminal domain-like"/>
    <property type="match status" value="1"/>
</dbReference>
<evidence type="ECO:0000259" key="4">
    <source>
        <dbReference type="Pfam" id="PF13378"/>
    </source>
</evidence>
<dbReference type="Gene3D" id="3.20.20.120">
    <property type="entry name" value="Enolase-like C-terminal domain"/>
    <property type="match status" value="1"/>
</dbReference>
<evidence type="ECO:0000313" key="5">
    <source>
        <dbReference type="EMBL" id="SVA61917.1"/>
    </source>
</evidence>
<accession>A0A381XCL1</accession>
<dbReference type="PANTHER" id="PTHR13794">
    <property type="entry name" value="ENOLASE SUPERFAMILY, MANDELATE RACEMASE"/>
    <property type="match status" value="1"/>
</dbReference>
<dbReference type="InterPro" id="IPR046945">
    <property type="entry name" value="RHMD-like"/>
</dbReference>